<evidence type="ECO:0000256" key="5">
    <source>
        <dbReference type="ARBA" id="ARBA00023163"/>
    </source>
</evidence>
<keyword evidence="1 6" id="KW-0597">Phosphoprotein</keyword>
<dbReference type="AlphaFoldDB" id="A0A0N1E9R3"/>
<evidence type="ECO:0000256" key="6">
    <source>
        <dbReference type="PROSITE-ProRule" id="PRU00169"/>
    </source>
</evidence>
<dbReference type="GeneID" id="93196141"/>
<organism evidence="11 13">
    <name type="scientific">Helicobacter pullorum</name>
    <dbReference type="NCBI Taxonomy" id="35818"/>
    <lineage>
        <taxon>Bacteria</taxon>
        <taxon>Pseudomonadati</taxon>
        <taxon>Campylobacterota</taxon>
        <taxon>Epsilonproteobacteria</taxon>
        <taxon>Campylobacterales</taxon>
        <taxon>Helicobacteraceae</taxon>
        <taxon>Helicobacter</taxon>
    </lineage>
</organism>
<dbReference type="InterPro" id="IPR039420">
    <property type="entry name" value="WalR-like"/>
</dbReference>
<evidence type="ECO:0000256" key="1">
    <source>
        <dbReference type="ARBA" id="ARBA00022553"/>
    </source>
</evidence>
<dbReference type="Proteomes" id="UP000037800">
    <property type="component" value="Unassembled WGS sequence"/>
</dbReference>
<evidence type="ECO:0000259" key="8">
    <source>
        <dbReference type="PROSITE" id="PS50110"/>
    </source>
</evidence>
<dbReference type="EMBL" id="JNUR01000021">
    <property type="protein sequence ID" value="KPH50265.1"/>
    <property type="molecule type" value="Genomic_DNA"/>
</dbReference>
<dbReference type="Pfam" id="PF00486">
    <property type="entry name" value="Trans_reg_C"/>
    <property type="match status" value="1"/>
</dbReference>
<feature type="modified residue" description="4-aspartylphosphate" evidence="6">
    <location>
        <position position="52"/>
    </location>
</feature>
<dbReference type="GO" id="GO:0005829">
    <property type="term" value="C:cytosol"/>
    <property type="evidence" value="ECO:0007669"/>
    <property type="project" value="TreeGrafter"/>
</dbReference>
<keyword evidence="4 7" id="KW-0238">DNA-binding</keyword>
<dbReference type="Gene3D" id="1.10.10.10">
    <property type="entry name" value="Winged helix-like DNA-binding domain superfamily/Winged helix DNA-binding domain"/>
    <property type="match status" value="1"/>
</dbReference>
<dbReference type="PROSITE" id="PS50110">
    <property type="entry name" value="RESPONSE_REGULATORY"/>
    <property type="match status" value="1"/>
</dbReference>
<proteinExistence type="predicted"/>
<evidence type="ECO:0000313" key="12">
    <source>
        <dbReference type="Proteomes" id="UP000037800"/>
    </source>
</evidence>
<reference evidence="12 13" key="1">
    <citation type="submission" date="2014-06" db="EMBL/GenBank/DDBJ databases">
        <title>Helicobacter pullorum isolates in fresh chicken meat - phenotypic and genotypic features.</title>
        <authorList>
            <person name="Borges V."/>
            <person name="Santos A."/>
            <person name="Correia C.B."/>
            <person name="Saraiva M."/>
            <person name="Menard A."/>
            <person name="Vieira L."/>
            <person name="Sampaio D.A."/>
            <person name="Gomes J.P."/>
            <person name="Oleastro M."/>
        </authorList>
    </citation>
    <scope>NUCLEOTIDE SEQUENCE [LARGE SCALE GENOMIC DNA]</scope>
    <source>
        <strain evidence="11 13">229334/12</strain>
        <strain evidence="10 12">229336/12</strain>
    </source>
</reference>
<dbReference type="EMBL" id="JNOC01000044">
    <property type="protein sequence ID" value="KPH55405.1"/>
    <property type="molecule type" value="Genomic_DNA"/>
</dbReference>
<name>A0A0N1E9R3_9HELI</name>
<gene>
    <name evidence="11" type="ORF">HPU229334_09055</name>
    <name evidence="10" type="ORF">HPU229336_03530</name>
</gene>
<feature type="domain" description="Response regulatory" evidence="8">
    <location>
        <begin position="3"/>
        <end position="116"/>
    </location>
</feature>
<evidence type="ECO:0000256" key="3">
    <source>
        <dbReference type="ARBA" id="ARBA00023015"/>
    </source>
</evidence>
<dbReference type="Gene3D" id="3.40.50.2300">
    <property type="match status" value="1"/>
</dbReference>
<evidence type="ECO:0000313" key="10">
    <source>
        <dbReference type="EMBL" id="KPH50265.1"/>
    </source>
</evidence>
<protein>
    <submittedName>
        <fullName evidence="11">Chemotaxis protein CheY</fullName>
    </submittedName>
</protein>
<dbReference type="Pfam" id="PF00072">
    <property type="entry name" value="Response_reg"/>
    <property type="match status" value="1"/>
</dbReference>
<dbReference type="PROSITE" id="PS51755">
    <property type="entry name" value="OMPR_PHOB"/>
    <property type="match status" value="1"/>
</dbReference>
<dbReference type="SUPFAM" id="SSF52172">
    <property type="entry name" value="CheY-like"/>
    <property type="match status" value="1"/>
</dbReference>
<keyword evidence="5" id="KW-0804">Transcription</keyword>
<dbReference type="Proteomes" id="UP000037997">
    <property type="component" value="Unassembled WGS sequence"/>
</dbReference>
<dbReference type="InterPro" id="IPR036388">
    <property type="entry name" value="WH-like_DNA-bd_sf"/>
</dbReference>
<sequence>MLEILMIEDDLELATILSEYLKAHDINVTNYDEPYTGMSAINTRHFDLLLLDLTLPNLDGLEVCKKVAKEKHIPIIISSARSDVEDRVLALEYGADDYIPKPYDPKELVARIHSVLRRYNSTSKPNETEISIFPFRLDKGSREIYLYDELLDLTKAEYEILSFMLENKNQALTRDAIATHSDSINPDSSNKSIDVIVGRLRSKIEKNGKKYIFSVRGIGYKFQIKDND</sequence>
<dbReference type="Gene3D" id="6.10.250.690">
    <property type="match status" value="1"/>
</dbReference>
<dbReference type="PATRIC" id="fig|35818.10.peg.725"/>
<dbReference type="SMART" id="SM00448">
    <property type="entry name" value="REC"/>
    <property type="match status" value="1"/>
</dbReference>
<evidence type="ECO:0000313" key="13">
    <source>
        <dbReference type="Proteomes" id="UP000037997"/>
    </source>
</evidence>
<dbReference type="SUPFAM" id="SSF46894">
    <property type="entry name" value="C-terminal effector domain of the bipartite response regulators"/>
    <property type="match status" value="1"/>
</dbReference>
<dbReference type="InterPro" id="IPR016032">
    <property type="entry name" value="Sig_transdc_resp-reg_C-effctor"/>
</dbReference>
<dbReference type="GO" id="GO:0000976">
    <property type="term" value="F:transcription cis-regulatory region binding"/>
    <property type="evidence" value="ECO:0007669"/>
    <property type="project" value="TreeGrafter"/>
</dbReference>
<evidence type="ECO:0000259" key="9">
    <source>
        <dbReference type="PROSITE" id="PS51755"/>
    </source>
</evidence>
<dbReference type="InterPro" id="IPR001867">
    <property type="entry name" value="OmpR/PhoB-type_DNA-bd"/>
</dbReference>
<dbReference type="InterPro" id="IPR011006">
    <property type="entry name" value="CheY-like_superfamily"/>
</dbReference>
<accession>A0A0N1E9R3</accession>
<dbReference type="PANTHER" id="PTHR48111:SF22">
    <property type="entry name" value="REGULATOR OF RPOS"/>
    <property type="match status" value="1"/>
</dbReference>
<dbReference type="GO" id="GO:0006355">
    <property type="term" value="P:regulation of DNA-templated transcription"/>
    <property type="evidence" value="ECO:0007669"/>
    <property type="project" value="InterPro"/>
</dbReference>
<feature type="DNA-binding region" description="OmpR/PhoB-type" evidence="7">
    <location>
        <begin position="127"/>
        <end position="224"/>
    </location>
</feature>
<evidence type="ECO:0000256" key="2">
    <source>
        <dbReference type="ARBA" id="ARBA00023012"/>
    </source>
</evidence>
<dbReference type="CDD" id="cd00383">
    <property type="entry name" value="trans_reg_C"/>
    <property type="match status" value="1"/>
</dbReference>
<keyword evidence="2" id="KW-0902">Two-component regulatory system</keyword>
<feature type="domain" description="OmpR/PhoB-type" evidence="9">
    <location>
        <begin position="127"/>
        <end position="224"/>
    </location>
</feature>
<comment type="caution">
    <text evidence="11">The sequence shown here is derived from an EMBL/GenBank/DDBJ whole genome shotgun (WGS) entry which is preliminary data.</text>
</comment>
<dbReference type="PANTHER" id="PTHR48111">
    <property type="entry name" value="REGULATOR OF RPOS"/>
    <property type="match status" value="1"/>
</dbReference>
<evidence type="ECO:0000256" key="7">
    <source>
        <dbReference type="PROSITE-ProRule" id="PRU01091"/>
    </source>
</evidence>
<keyword evidence="3" id="KW-0805">Transcription regulation</keyword>
<evidence type="ECO:0000313" key="11">
    <source>
        <dbReference type="EMBL" id="KPH55405.1"/>
    </source>
</evidence>
<dbReference type="SMART" id="SM00862">
    <property type="entry name" value="Trans_reg_C"/>
    <property type="match status" value="1"/>
</dbReference>
<evidence type="ECO:0000256" key="4">
    <source>
        <dbReference type="ARBA" id="ARBA00023125"/>
    </source>
</evidence>
<dbReference type="GO" id="GO:0000156">
    <property type="term" value="F:phosphorelay response regulator activity"/>
    <property type="evidence" value="ECO:0007669"/>
    <property type="project" value="TreeGrafter"/>
</dbReference>
<dbReference type="InterPro" id="IPR001789">
    <property type="entry name" value="Sig_transdc_resp-reg_receiver"/>
</dbReference>
<dbReference type="STRING" id="35818.HPU229336_03530"/>
<dbReference type="GO" id="GO:0032993">
    <property type="term" value="C:protein-DNA complex"/>
    <property type="evidence" value="ECO:0007669"/>
    <property type="project" value="TreeGrafter"/>
</dbReference>
<dbReference type="RefSeq" id="WP_054198277.1">
    <property type="nucleotide sequence ID" value="NZ_CAKMIM010000005.1"/>
</dbReference>